<dbReference type="GO" id="GO:0005886">
    <property type="term" value="C:plasma membrane"/>
    <property type="evidence" value="ECO:0007669"/>
    <property type="project" value="UniProtKB-SubCell"/>
</dbReference>
<feature type="transmembrane region" description="Helical" evidence="6">
    <location>
        <begin position="21"/>
        <end position="43"/>
    </location>
</feature>
<dbReference type="InterPro" id="IPR003856">
    <property type="entry name" value="LPS_length_determ_N"/>
</dbReference>
<keyword evidence="5 6" id="KW-0472">Membrane</keyword>
<keyword evidence="3 6" id="KW-0812">Transmembrane</keyword>
<evidence type="ECO:0000256" key="4">
    <source>
        <dbReference type="ARBA" id="ARBA00022989"/>
    </source>
</evidence>
<dbReference type="GO" id="GO:0004713">
    <property type="term" value="F:protein tyrosine kinase activity"/>
    <property type="evidence" value="ECO:0007669"/>
    <property type="project" value="TreeGrafter"/>
</dbReference>
<keyword evidence="9" id="KW-1185">Reference proteome</keyword>
<feature type="transmembrane region" description="Helical" evidence="6">
    <location>
        <begin position="352"/>
        <end position="373"/>
    </location>
</feature>
<dbReference type="AlphaFoldDB" id="A0A432V9V3"/>
<name>A0A432V9V3_9HYPH</name>
<evidence type="ECO:0000256" key="2">
    <source>
        <dbReference type="ARBA" id="ARBA00022475"/>
    </source>
</evidence>
<evidence type="ECO:0000256" key="3">
    <source>
        <dbReference type="ARBA" id="ARBA00022692"/>
    </source>
</evidence>
<feature type="domain" description="Polysaccharide chain length determinant N-terminal" evidence="7">
    <location>
        <begin position="8"/>
        <end position="53"/>
    </location>
</feature>
<dbReference type="PANTHER" id="PTHR32309:SF13">
    <property type="entry name" value="FERRIC ENTEROBACTIN TRANSPORT PROTEIN FEPE"/>
    <property type="match status" value="1"/>
</dbReference>
<dbReference type="Gene3D" id="3.30.1890.10">
    <property type="entry name" value="FepE-like"/>
    <property type="match status" value="1"/>
</dbReference>
<sequence length="381" mass="41571">MENERHTEIDLRVLIGQLWRGRLTIVLVTALCVLLGGLLYFVAPKTYESVATFFPLRQSLYAEYIDLASATALPSAVDGEIERGDLIKTAFPYTRNDLLSEFTTYLQNPAHLLQGVQESGIVSSEGAEAERNAAALSFVRRIAFTAPTEKDPGFKMRVRANNPEALDRFVSWTVSQAGVDLAEGIKSSVVRRIEAGNKQRNDAIAQLRVEIASRKARADIARKDEMAVLTEQARIARSLGIKEPVALQSLSAQGQSGAGASAQVFSGDQPTYFQGSAALEERIALLKDRKDGDPFIFDLRDLERQVYVLENDTRAERLSQRLDQSPLKDPATAPMVEYSAIGASPVKVFPKLSLFGAGSLLIGLILGSGLVLLRAGAAKRH</sequence>
<evidence type="ECO:0000313" key="8">
    <source>
        <dbReference type="EMBL" id="RUM98885.1"/>
    </source>
</evidence>
<comment type="caution">
    <text evidence="8">The sequence shown here is derived from an EMBL/GenBank/DDBJ whole genome shotgun (WGS) entry which is preliminary data.</text>
</comment>
<dbReference type="SUPFAM" id="SSF160355">
    <property type="entry name" value="Bacterial polysaccharide co-polymerase-like"/>
    <property type="match status" value="1"/>
</dbReference>
<proteinExistence type="predicted"/>
<comment type="subcellular location">
    <subcellularLocation>
        <location evidence="1">Cell membrane</location>
        <topology evidence="1">Multi-pass membrane protein</topology>
    </subcellularLocation>
</comment>
<evidence type="ECO:0000313" key="9">
    <source>
        <dbReference type="Proteomes" id="UP000281647"/>
    </source>
</evidence>
<evidence type="ECO:0000259" key="7">
    <source>
        <dbReference type="Pfam" id="PF02706"/>
    </source>
</evidence>
<dbReference type="EMBL" id="RKST01000003">
    <property type="protein sequence ID" value="RUM98885.1"/>
    <property type="molecule type" value="Genomic_DNA"/>
</dbReference>
<organism evidence="8 9">
    <name type="scientific">Borborobacter arsenicus</name>
    <dbReference type="NCBI Taxonomy" id="1851146"/>
    <lineage>
        <taxon>Bacteria</taxon>
        <taxon>Pseudomonadati</taxon>
        <taxon>Pseudomonadota</taxon>
        <taxon>Alphaproteobacteria</taxon>
        <taxon>Hyphomicrobiales</taxon>
        <taxon>Phyllobacteriaceae</taxon>
        <taxon>Borborobacter</taxon>
    </lineage>
</organism>
<dbReference type="Pfam" id="PF02706">
    <property type="entry name" value="Wzz"/>
    <property type="match status" value="1"/>
</dbReference>
<accession>A0A432V9V3</accession>
<gene>
    <name evidence="8" type="ORF">EET67_04370</name>
</gene>
<dbReference type="OrthoDB" id="8113255at2"/>
<dbReference type="InterPro" id="IPR050445">
    <property type="entry name" value="Bact_polysacc_biosynth/exp"/>
</dbReference>
<dbReference type="Proteomes" id="UP000281647">
    <property type="component" value="Unassembled WGS sequence"/>
</dbReference>
<evidence type="ECO:0000256" key="6">
    <source>
        <dbReference type="SAM" id="Phobius"/>
    </source>
</evidence>
<evidence type="ECO:0000256" key="5">
    <source>
        <dbReference type="ARBA" id="ARBA00023136"/>
    </source>
</evidence>
<protein>
    <recommendedName>
        <fullName evidence="7">Polysaccharide chain length determinant N-terminal domain-containing protein</fullName>
    </recommendedName>
</protein>
<keyword evidence="2" id="KW-1003">Cell membrane</keyword>
<dbReference type="PANTHER" id="PTHR32309">
    <property type="entry name" value="TYROSINE-PROTEIN KINASE"/>
    <property type="match status" value="1"/>
</dbReference>
<keyword evidence="4 6" id="KW-1133">Transmembrane helix</keyword>
<evidence type="ECO:0000256" key="1">
    <source>
        <dbReference type="ARBA" id="ARBA00004651"/>
    </source>
</evidence>
<reference evidence="8 9" key="1">
    <citation type="submission" date="2018-11" db="EMBL/GenBank/DDBJ databases">
        <title>Pseudaminobacter arsenicus sp. nov., an arsenic-resistant bacterium isolated from arsenic-rich aquifers.</title>
        <authorList>
            <person name="Mu Y."/>
        </authorList>
    </citation>
    <scope>NUCLEOTIDE SEQUENCE [LARGE SCALE GENOMIC DNA]</scope>
    <source>
        <strain evidence="8 9">CB3</strain>
    </source>
</reference>
<dbReference type="RefSeq" id="WP_128624388.1">
    <property type="nucleotide sequence ID" value="NZ_ML133508.1"/>
</dbReference>